<dbReference type="Gene3D" id="3.30.428.10">
    <property type="entry name" value="HIT-like"/>
    <property type="match status" value="1"/>
</dbReference>
<dbReference type="PROSITE" id="PS51084">
    <property type="entry name" value="HIT_2"/>
    <property type="match status" value="1"/>
</dbReference>
<dbReference type="CDD" id="cd01276">
    <property type="entry name" value="PKCI_related"/>
    <property type="match status" value="1"/>
</dbReference>
<comment type="caution">
    <text evidence="3">The sequence shown here is derived from an EMBL/GenBank/DDBJ whole genome shotgun (WGS) entry which is preliminary data.</text>
</comment>
<gene>
    <name evidence="3" type="ORF">HJ583_005105</name>
</gene>
<dbReference type="Pfam" id="PF01230">
    <property type="entry name" value="HIT"/>
    <property type="match status" value="1"/>
</dbReference>
<evidence type="ECO:0000313" key="4">
    <source>
        <dbReference type="Proteomes" id="UP000778523"/>
    </source>
</evidence>
<dbReference type="EMBL" id="JABCSC020000001">
    <property type="protein sequence ID" value="NSL54398.1"/>
    <property type="molecule type" value="Genomic_DNA"/>
</dbReference>
<reference evidence="3 4" key="1">
    <citation type="submission" date="2020-06" db="EMBL/GenBank/DDBJ databases">
        <title>Draft genome of Uliginosibacterium sp. IMCC34675.</title>
        <authorList>
            <person name="Song J."/>
        </authorList>
    </citation>
    <scope>NUCLEOTIDE SEQUENCE [LARGE SCALE GENOMIC DNA]</scope>
    <source>
        <strain evidence="3 4">IMCC34675</strain>
    </source>
</reference>
<evidence type="ECO:0000313" key="3">
    <source>
        <dbReference type="EMBL" id="NSL54398.1"/>
    </source>
</evidence>
<dbReference type="RefSeq" id="WP_170020908.1">
    <property type="nucleotide sequence ID" value="NZ_JABCSC020000001.1"/>
</dbReference>
<dbReference type="InterPro" id="IPR011146">
    <property type="entry name" value="HIT-like"/>
</dbReference>
<dbReference type="PROSITE" id="PS00892">
    <property type="entry name" value="HIT_1"/>
    <property type="match status" value="1"/>
</dbReference>
<dbReference type="InterPro" id="IPR001310">
    <property type="entry name" value="Histidine_triad_HIT"/>
</dbReference>
<dbReference type="InterPro" id="IPR036265">
    <property type="entry name" value="HIT-like_sf"/>
</dbReference>
<dbReference type="InterPro" id="IPR019808">
    <property type="entry name" value="Histidine_triad_CS"/>
</dbReference>
<name>A0ABX2IJA0_9RHOO</name>
<dbReference type="PANTHER" id="PTHR23089">
    <property type="entry name" value="HISTIDINE TRIAD HIT PROTEIN"/>
    <property type="match status" value="1"/>
</dbReference>
<organism evidence="3 4">
    <name type="scientific">Uliginosibacterium aquaticum</name>
    <dbReference type="NCBI Taxonomy" id="2731212"/>
    <lineage>
        <taxon>Bacteria</taxon>
        <taxon>Pseudomonadati</taxon>
        <taxon>Pseudomonadota</taxon>
        <taxon>Betaproteobacteria</taxon>
        <taxon>Rhodocyclales</taxon>
        <taxon>Zoogloeaceae</taxon>
        <taxon>Uliginosibacterium</taxon>
    </lineage>
</organism>
<proteinExistence type="predicted"/>
<evidence type="ECO:0000259" key="2">
    <source>
        <dbReference type="PROSITE" id="PS51084"/>
    </source>
</evidence>
<feature type="domain" description="HIT" evidence="2">
    <location>
        <begin position="5"/>
        <end position="112"/>
    </location>
</feature>
<dbReference type="SUPFAM" id="SSF54197">
    <property type="entry name" value="HIT-like"/>
    <property type="match status" value="1"/>
</dbReference>
<dbReference type="PRINTS" id="PR00332">
    <property type="entry name" value="HISTRIAD"/>
</dbReference>
<accession>A0ABX2IJA0</accession>
<dbReference type="Proteomes" id="UP000778523">
    <property type="component" value="Unassembled WGS sequence"/>
</dbReference>
<feature type="short sequence motif" description="Histidine triad motif" evidence="1">
    <location>
        <begin position="97"/>
        <end position="101"/>
    </location>
</feature>
<keyword evidence="4" id="KW-1185">Reference proteome</keyword>
<evidence type="ECO:0000256" key="1">
    <source>
        <dbReference type="PROSITE-ProRule" id="PRU00464"/>
    </source>
</evidence>
<sequence length="114" mass="12529">MSDCIFCRIARGEIPSGKVYEDEEILAFKDIHPQAPVHVLIVPKKHIATLADATPEDAPVLGRMLELAPRIAKELGAGEGFRTIINTGRHGGQEVYHLHLHILGGQPMPAMLKY</sequence>
<protein>
    <submittedName>
        <fullName evidence="3">Histidine triad nucleotide-binding protein</fullName>
    </submittedName>
</protein>